<sequence length="475" mass="53440">MTDGRPQGWEPTDPMRILYPHFAIDDAGNIRYHTSRSVEQSCHHIFGQDVEDRILHLAGLKPYHIPSEQTRWETFNDLYVKEDRVGLQIGDREKIGSYYHVAFSGFQQINCCTISKAWIKLIEPKKQTKHPYNGGQGADGEKGDPERTKPDWWPSSVMHKEPDHLKKSARLRLLTHLIRELAISHNITADKLEEAGRDVQRQIKPRERWDILEEIYMVRRMEESYERGEISANTMVYVIDRPKPGKEKLDSSSGAGVESSPDPKPDTITSAVDIQPNMETKDTAPAPEAPLGEPAPKHGTSEAGMDSADGARKVRCSFSEHGTSCCLCKLGGLECIIRERKRERKRPTRTAKKVSLPNEYKRNSGEDYGIYTATSPQEFQPQPQLLMSCGVIHNMEQEALLRSRVLTPVSSESGDIKLPPNQLLNTDMHGIGTQPQCGYLPDAATGPQFHHNPSNHHALGRQSWPPIPAHFGGGW</sequence>
<evidence type="ECO:0000313" key="4">
    <source>
        <dbReference type="Proteomes" id="UP000054567"/>
    </source>
</evidence>
<dbReference type="PANTHER" id="PTHR36102">
    <property type="entry name" value="CHROMOSOME 10, WHOLE GENOME SHOTGUN SEQUENCE"/>
    <property type="match status" value="1"/>
</dbReference>
<dbReference type="OrthoDB" id="5338458at2759"/>
<dbReference type="EMBL" id="DS268111">
    <property type="protein sequence ID" value="KMM68945.1"/>
    <property type="molecule type" value="Genomic_DNA"/>
</dbReference>
<feature type="region of interest" description="Disordered" evidence="1">
    <location>
        <begin position="243"/>
        <end position="307"/>
    </location>
</feature>
<reference evidence="3 4" key="1">
    <citation type="submission" date="2007-06" db="EMBL/GenBank/DDBJ databases">
        <title>The Genome Sequence of Coccidioides posadasii RMSCC_3488.</title>
        <authorList>
            <consortium name="Coccidioides Genome Resources Consortium"/>
            <consortium name="The Broad Institute Genome Sequencing Platform"/>
            <person name="Henn M.R."/>
            <person name="Sykes S."/>
            <person name="Young S."/>
            <person name="Jaffe D."/>
            <person name="Berlin A."/>
            <person name="Alvarez P."/>
            <person name="Butler J."/>
            <person name="Gnerre S."/>
            <person name="Grabherr M."/>
            <person name="Mauceli E."/>
            <person name="Brockman W."/>
            <person name="Kodira C."/>
            <person name="Alvarado L."/>
            <person name="Zeng Q."/>
            <person name="Crawford M."/>
            <person name="Antoine C."/>
            <person name="Devon K."/>
            <person name="Galgiani J."/>
            <person name="Orsborn K."/>
            <person name="Lewis M.L."/>
            <person name="Nusbaum C."/>
            <person name="Galagan J."/>
            <person name="Birren B."/>
        </authorList>
    </citation>
    <scope>NUCLEOTIDE SEQUENCE [LARGE SCALE GENOMIC DNA]</scope>
    <source>
        <strain evidence="3 4">RMSCC 3488</strain>
    </source>
</reference>
<reference evidence="4" key="3">
    <citation type="journal article" date="2010" name="Genome Res.">
        <title>Population genomic sequencing of Coccidioides fungi reveals recent hybridization and transposon control.</title>
        <authorList>
            <person name="Neafsey D.E."/>
            <person name="Barker B.M."/>
            <person name="Sharpton T.J."/>
            <person name="Stajich J.E."/>
            <person name="Park D.J."/>
            <person name="Whiston E."/>
            <person name="Hung C.-Y."/>
            <person name="McMahan C."/>
            <person name="White J."/>
            <person name="Sykes S."/>
            <person name="Heiman D."/>
            <person name="Young S."/>
            <person name="Zeng Q."/>
            <person name="Abouelleil A."/>
            <person name="Aftuck L."/>
            <person name="Bessette D."/>
            <person name="Brown A."/>
            <person name="FitzGerald M."/>
            <person name="Lui A."/>
            <person name="Macdonald J.P."/>
            <person name="Priest M."/>
            <person name="Orbach M.J."/>
            <person name="Galgiani J.N."/>
            <person name="Kirkland T.N."/>
            <person name="Cole G.T."/>
            <person name="Birren B.W."/>
            <person name="Henn M.R."/>
            <person name="Taylor J.W."/>
            <person name="Rounsley S.D."/>
        </authorList>
    </citation>
    <scope>NUCLEOTIDE SEQUENCE [LARGE SCALE GENOMIC DNA]</scope>
    <source>
        <strain evidence="4">RMSCC 3488</strain>
    </source>
</reference>
<name>A0A0J6FHU0_COCPO</name>
<evidence type="ECO:0000259" key="2">
    <source>
        <dbReference type="Pfam" id="PF11001"/>
    </source>
</evidence>
<reference evidence="4" key="2">
    <citation type="journal article" date="2009" name="Genome Res.">
        <title>Comparative genomic analyses of the human fungal pathogens Coccidioides and their relatives.</title>
        <authorList>
            <person name="Sharpton T.J."/>
            <person name="Stajich J.E."/>
            <person name="Rounsley S.D."/>
            <person name="Gardner M.J."/>
            <person name="Wortman J.R."/>
            <person name="Jordar V.S."/>
            <person name="Maiti R."/>
            <person name="Kodira C.D."/>
            <person name="Neafsey D.E."/>
            <person name="Zeng Q."/>
            <person name="Hung C.-Y."/>
            <person name="McMahan C."/>
            <person name="Muszewska A."/>
            <person name="Grynberg M."/>
            <person name="Mandel M.A."/>
            <person name="Kellner E.M."/>
            <person name="Barker B.M."/>
            <person name="Galgiani J.N."/>
            <person name="Orbach M.J."/>
            <person name="Kirkland T.N."/>
            <person name="Cole G.T."/>
            <person name="Henn M.R."/>
            <person name="Birren B.W."/>
            <person name="Taylor J.W."/>
        </authorList>
    </citation>
    <scope>NUCLEOTIDE SEQUENCE [LARGE SCALE GENOMIC DNA]</scope>
    <source>
        <strain evidence="4">RMSCC 3488</strain>
    </source>
</reference>
<feature type="region of interest" description="Disordered" evidence="1">
    <location>
        <begin position="128"/>
        <end position="159"/>
    </location>
</feature>
<dbReference type="InterPro" id="IPR047092">
    <property type="entry name" value="AFUB_07903/YDR124W-like_hel"/>
</dbReference>
<gene>
    <name evidence="3" type="ORF">CPAG_05268</name>
</gene>
<dbReference type="AlphaFoldDB" id="A0A0J6FHU0"/>
<organism evidence="3 4">
    <name type="scientific">Coccidioides posadasii RMSCC 3488</name>
    <dbReference type="NCBI Taxonomy" id="454284"/>
    <lineage>
        <taxon>Eukaryota</taxon>
        <taxon>Fungi</taxon>
        <taxon>Dikarya</taxon>
        <taxon>Ascomycota</taxon>
        <taxon>Pezizomycotina</taxon>
        <taxon>Eurotiomycetes</taxon>
        <taxon>Eurotiomycetidae</taxon>
        <taxon>Onygenales</taxon>
        <taxon>Onygenaceae</taxon>
        <taxon>Coccidioides</taxon>
    </lineage>
</organism>
<proteinExistence type="predicted"/>
<evidence type="ECO:0000313" key="3">
    <source>
        <dbReference type="EMBL" id="KMM68945.1"/>
    </source>
</evidence>
<dbReference type="Proteomes" id="UP000054567">
    <property type="component" value="Unassembled WGS sequence"/>
</dbReference>
<dbReference type="InterPro" id="IPR021264">
    <property type="entry name" value="AFUB_079030/YDR124W-like"/>
</dbReference>
<feature type="compositionally biased region" description="Low complexity" evidence="1">
    <location>
        <begin position="284"/>
        <end position="294"/>
    </location>
</feature>
<dbReference type="PANTHER" id="PTHR36102:SF5">
    <property type="entry name" value="YDR124W-LIKE HELICAL BUNDLE DOMAIN-CONTAINING PROTEIN"/>
    <property type="match status" value="1"/>
</dbReference>
<feature type="compositionally biased region" description="Basic and acidic residues" evidence="1">
    <location>
        <begin position="139"/>
        <end position="150"/>
    </location>
</feature>
<protein>
    <recommendedName>
        <fullName evidence="2">Subtelomeric hrmA-associated cluster protein AFUB-079030/YDR124W-like helical bundle domain-containing protein</fullName>
    </recommendedName>
</protein>
<accession>A0A0J6FHU0</accession>
<dbReference type="VEuPathDB" id="FungiDB:CPAG_05268"/>
<evidence type="ECO:0000256" key="1">
    <source>
        <dbReference type="SAM" id="MobiDB-lite"/>
    </source>
</evidence>
<feature type="domain" description="Subtelomeric hrmA-associated cluster protein AFUB-079030/YDR124W-like helical bundle" evidence="2">
    <location>
        <begin position="88"/>
        <end position="221"/>
    </location>
</feature>
<dbReference type="Pfam" id="PF11001">
    <property type="entry name" value="AFUB_07903_YDR124W_hel"/>
    <property type="match status" value="1"/>
</dbReference>